<dbReference type="SUPFAM" id="SSF51182">
    <property type="entry name" value="RmlC-like cupins"/>
    <property type="match status" value="1"/>
</dbReference>
<comment type="catalytic activity">
    <reaction evidence="4 5">
        <text>(S)-ureidoglycolate = urea + glyoxylate</text>
        <dbReference type="Rhea" id="RHEA:11304"/>
        <dbReference type="ChEBI" id="CHEBI:16199"/>
        <dbReference type="ChEBI" id="CHEBI:36655"/>
        <dbReference type="ChEBI" id="CHEBI:57296"/>
        <dbReference type="EC" id="4.3.2.3"/>
    </reaction>
</comment>
<keyword evidence="6" id="KW-0378">Hydrolase</keyword>
<dbReference type="GO" id="GO:0000256">
    <property type="term" value="P:allantoin catabolic process"/>
    <property type="evidence" value="ECO:0007669"/>
    <property type="project" value="UniProtKB-UniRule"/>
</dbReference>
<dbReference type="NCBIfam" id="NF002949">
    <property type="entry name" value="PRK03606.1-2"/>
    <property type="match status" value="1"/>
</dbReference>
<evidence type="ECO:0000256" key="2">
    <source>
        <dbReference type="ARBA" id="ARBA00022631"/>
    </source>
</evidence>
<dbReference type="PATRIC" id="fig|226910.6.peg.1936"/>
<keyword evidence="3 5" id="KW-0456">Lyase</keyword>
<sequence>MTSICGSRLAGDGVLADAIASKLGSYREASHCPPNFEIKKNRMRTLTIEPLSKEAFAPFGDVIETDGSAHFMINNGSTQRFHRLATVQTATPDDQAIISIFRANALEMPLTVRMLERHPLGSQAFIPLLGNPFLIVVAPLGDAPVSGLVRAFVSNGRQGINYHRGVWHHPVLTIEKRDDFLVVDRSGSGNNCDEHFFKEDEYLILAPHQ</sequence>
<comment type="similarity">
    <text evidence="5">Belongs to the ureidoglycolate lyase family.</text>
</comment>
<dbReference type="InterPro" id="IPR047233">
    <property type="entry name" value="UAH_cupin"/>
</dbReference>
<organism evidence="6 7">
    <name type="scientific">Pseudomonas batumici</name>
    <dbReference type="NCBI Taxonomy" id="226910"/>
    <lineage>
        <taxon>Bacteria</taxon>
        <taxon>Pseudomonadati</taxon>
        <taxon>Pseudomonadota</taxon>
        <taxon>Gammaproteobacteria</taxon>
        <taxon>Pseudomonadales</taxon>
        <taxon>Pseudomonadaceae</taxon>
        <taxon>Pseudomonas</taxon>
    </lineage>
</organism>
<dbReference type="InterPro" id="IPR011051">
    <property type="entry name" value="RmlC_Cupin_sf"/>
</dbReference>
<dbReference type="GO" id="GO:0006145">
    <property type="term" value="P:purine nucleobase catabolic process"/>
    <property type="evidence" value="ECO:0007669"/>
    <property type="project" value="UniProtKB-UniRule"/>
</dbReference>
<gene>
    <name evidence="5" type="primary">allA</name>
    <name evidence="6" type="ORF">UCMB321_1944</name>
</gene>
<keyword evidence="2 5" id="KW-0659">Purine metabolism</keyword>
<dbReference type="Pfam" id="PF04115">
    <property type="entry name" value="Ureidogly_lyase"/>
    <property type="match status" value="1"/>
</dbReference>
<accession>A0A0C2IBP7</accession>
<evidence type="ECO:0000256" key="1">
    <source>
        <dbReference type="ARBA" id="ARBA00011738"/>
    </source>
</evidence>
<proteinExistence type="inferred from homology"/>
<dbReference type="HAMAP" id="MF_00616">
    <property type="entry name" value="Ureidogly_lyase"/>
    <property type="match status" value="1"/>
</dbReference>
<dbReference type="UniPathway" id="UPA00395"/>
<dbReference type="STRING" id="226910.UCMB321_1944"/>
<evidence type="ECO:0000313" key="7">
    <source>
        <dbReference type="Proteomes" id="UP000031535"/>
    </source>
</evidence>
<dbReference type="EMBL" id="JXDG01000020">
    <property type="protein sequence ID" value="KIH84375.1"/>
    <property type="molecule type" value="Genomic_DNA"/>
</dbReference>
<reference evidence="6 7" key="1">
    <citation type="submission" date="2015-01" db="EMBL/GenBank/DDBJ databases">
        <title>Complete genome of Pseudomonas batumici UCM B-321 producer of the batumin antibiotic with strong antistaphilococcal and potential anticancer activity.</title>
        <authorList>
            <person name="Klochko V.V."/>
            <person name="Zelena L.B."/>
            <person name="Elena K.A."/>
            <person name="Reva O.N."/>
        </authorList>
    </citation>
    <scope>NUCLEOTIDE SEQUENCE [LARGE SCALE GENOMIC DNA]</scope>
    <source>
        <strain evidence="6 7">UCM B-321</strain>
    </source>
</reference>
<keyword evidence="7" id="KW-1185">Reference proteome</keyword>
<dbReference type="PANTHER" id="PTHR21221:SF1">
    <property type="entry name" value="UREIDOGLYCOLATE LYASE"/>
    <property type="match status" value="1"/>
</dbReference>
<dbReference type="Gene3D" id="2.60.120.480">
    <property type="entry name" value="Ureidoglycolate hydrolase"/>
    <property type="match status" value="1"/>
</dbReference>
<comment type="cofactor">
    <cofactor evidence="5">
        <name>Ni(2+)</name>
        <dbReference type="ChEBI" id="CHEBI:49786"/>
    </cofactor>
</comment>
<comment type="function">
    <text evidence="5">Catalyzes the catabolism of the allantoin degradation intermediate (S)-ureidoglycolate, generating urea and glyoxylate. Involved in the utilization of allantoin as nitrogen source.</text>
</comment>
<evidence type="ECO:0000256" key="5">
    <source>
        <dbReference type="HAMAP-Rule" id="MF_00616"/>
    </source>
</evidence>
<dbReference type="CDD" id="cd20298">
    <property type="entry name" value="cupin_UAH"/>
    <property type="match status" value="1"/>
</dbReference>
<dbReference type="NCBIfam" id="NF009932">
    <property type="entry name" value="PRK13395.1"/>
    <property type="match status" value="1"/>
</dbReference>
<comment type="caution">
    <text evidence="6">The sequence shown here is derived from an EMBL/GenBank/DDBJ whole genome shotgun (WGS) entry which is preliminary data.</text>
</comment>
<dbReference type="InterPro" id="IPR023525">
    <property type="entry name" value="Ureidogly_lyase_bac"/>
</dbReference>
<comment type="pathway">
    <text evidence="5">Nitrogen metabolism; (S)-allantoin degradation.</text>
</comment>
<dbReference type="EC" id="4.3.2.3" evidence="5"/>
<name>A0A0C2IBP7_9PSED</name>
<dbReference type="Proteomes" id="UP000031535">
    <property type="component" value="Unassembled WGS sequence"/>
</dbReference>
<protein>
    <recommendedName>
        <fullName evidence="5">Ureidoglycolate lyase</fullName>
        <ecNumber evidence="5">4.3.2.3</ecNumber>
    </recommendedName>
    <alternativeName>
        <fullName evidence="5">Ureidoglycolatase</fullName>
    </alternativeName>
</protein>
<evidence type="ECO:0000256" key="4">
    <source>
        <dbReference type="ARBA" id="ARBA00047684"/>
    </source>
</evidence>
<evidence type="ECO:0000256" key="3">
    <source>
        <dbReference type="ARBA" id="ARBA00023239"/>
    </source>
</evidence>
<dbReference type="AlphaFoldDB" id="A0A0C2IBP7"/>
<dbReference type="InterPro" id="IPR007247">
    <property type="entry name" value="Ureidogly_lyase"/>
</dbReference>
<dbReference type="GO" id="GO:0004848">
    <property type="term" value="F:ureidoglycolate hydrolase activity"/>
    <property type="evidence" value="ECO:0007669"/>
    <property type="project" value="InterPro"/>
</dbReference>
<comment type="subunit">
    <text evidence="1 5">Homodimer.</text>
</comment>
<evidence type="ECO:0000313" key="6">
    <source>
        <dbReference type="EMBL" id="KIH84375.1"/>
    </source>
</evidence>
<dbReference type="GO" id="GO:0050385">
    <property type="term" value="F:ureidoglycolate lyase activity"/>
    <property type="evidence" value="ECO:0007669"/>
    <property type="project" value="UniProtKB-UniRule"/>
</dbReference>
<dbReference type="InterPro" id="IPR024060">
    <property type="entry name" value="Ureidoglycolate_lyase_dom_sf"/>
</dbReference>
<dbReference type="PANTHER" id="PTHR21221">
    <property type="entry name" value="UREIDOGLYCOLATE HYDROLASE"/>
    <property type="match status" value="1"/>
</dbReference>